<dbReference type="Proteomes" id="UP000006056">
    <property type="component" value="Chromosome"/>
</dbReference>
<reference evidence="3 4" key="1">
    <citation type="submission" date="2012-06" db="EMBL/GenBank/DDBJ databases">
        <title>Complete genome of Terriglobus roseus DSM 18391.</title>
        <authorList>
            <consortium name="US DOE Joint Genome Institute (JGI-PGF)"/>
            <person name="Lucas S."/>
            <person name="Copeland A."/>
            <person name="Lapidus A."/>
            <person name="Glavina del Rio T."/>
            <person name="Dalin E."/>
            <person name="Tice H."/>
            <person name="Bruce D."/>
            <person name="Goodwin L."/>
            <person name="Pitluck S."/>
            <person name="Peters L."/>
            <person name="Mikhailova N."/>
            <person name="Munk A.C.C."/>
            <person name="Kyrpides N."/>
            <person name="Mavromatis K."/>
            <person name="Ivanova N."/>
            <person name="Brettin T."/>
            <person name="Detter J.C."/>
            <person name="Han C."/>
            <person name="Larimer F."/>
            <person name="Land M."/>
            <person name="Hauser L."/>
            <person name="Markowitz V."/>
            <person name="Cheng J.-F."/>
            <person name="Hugenholtz P."/>
            <person name="Woyke T."/>
            <person name="Wu D."/>
            <person name="Brambilla E."/>
            <person name="Klenk H.-P."/>
            <person name="Eisen J.A."/>
        </authorList>
    </citation>
    <scope>NUCLEOTIDE SEQUENCE [LARGE SCALE GENOMIC DNA]</scope>
    <source>
        <strain evidence="4">DSM 18391 / NRRL B-41598 / KBS 63</strain>
    </source>
</reference>
<proteinExistence type="predicted"/>
<dbReference type="RefSeq" id="WP_014785272.1">
    <property type="nucleotide sequence ID" value="NC_018014.1"/>
</dbReference>
<keyword evidence="1" id="KW-1133">Transmembrane helix</keyword>
<dbReference type="GO" id="GO:0016747">
    <property type="term" value="F:acyltransferase activity, transferring groups other than amino-acyl groups"/>
    <property type="evidence" value="ECO:0007669"/>
    <property type="project" value="InterPro"/>
</dbReference>
<feature type="transmembrane region" description="Helical" evidence="1">
    <location>
        <begin position="148"/>
        <end position="167"/>
    </location>
</feature>
<feature type="transmembrane region" description="Helical" evidence="1">
    <location>
        <begin position="74"/>
        <end position="93"/>
    </location>
</feature>
<feature type="transmembrane region" description="Helical" evidence="1">
    <location>
        <begin position="299"/>
        <end position="318"/>
    </location>
</feature>
<dbReference type="PANTHER" id="PTHR23028">
    <property type="entry name" value="ACETYLTRANSFERASE"/>
    <property type="match status" value="1"/>
</dbReference>
<feature type="transmembrane region" description="Helical" evidence="1">
    <location>
        <begin position="212"/>
        <end position="235"/>
    </location>
</feature>
<organism evidence="3 4">
    <name type="scientific">Terriglobus roseus (strain DSM 18391 / NRRL B-41598 / KBS 63)</name>
    <dbReference type="NCBI Taxonomy" id="926566"/>
    <lineage>
        <taxon>Bacteria</taxon>
        <taxon>Pseudomonadati</taxon>
        <taxon>Acidobacteriota</taxon>
        <taxon>Terriglobia</taxon>
        <taxon>Terriglobales</taxon>
        <taxon>Acidobacteriaceae</taxon>
        <taxon>Terriglobus</taxon>
    </lineage>
</organism>
<dbReference type="OrthoDB" id="9796461at2"/>
<evidence type="ECO:0000259" key="2">
    <source>
        <dbReference type="Pfam" id="PF01757"/>
    </source>
</evidence>
<name>I3ZEN5_TERRK</name>
<keyword evidence="1" id="KW-0812">Transmembrane</keyword>
<feature type="transmembrane region" description="Helical" evidence="1">
    <location>
        <begin position="256"/>
        <end position="279"/>
    </location>
</feature>
<gene>
    <name evidence="3" type="ordered locus">Terro_1394</name>
</gene>
<dbReference type="InterPro" id="IPR050879">
    <property type="entry name" value="Acyltransferase_3"/>
</dbReference>
<dbReference type="PANTHER" id="PTHR23028:SF53">
    <property type="entry name" value="ACYL_TRANSF_3 DOMAIN-CONTAINING PROTEIN"/>
    <property type="match status" value="1"/>
</dbReference>
<dbReference type="HOGENOM" id="CLU_005679_14_1_0"/>
<sequence>MSIFLDLLRFVAAVVVVVGHFTEPYFSQGWPDLVSVASCAVAVFFVLSGFVISFVTRTKEKHAIDYAVARISRLYSVLVPAIVVSGIVLYVGYRLDPEYVGQWTQASTNLPFLRGYPILRFLAQTGLSLSFLNSIHDHEGYPAMNSPIWSLSYEAGYYVLFGVFLFCRGTRRIVLLALGAALYSGGILRLLPVWLAGVIVHKITLGLPSSRWRFVLGITCLVGVLAGCVCWPMFLSWSGNSHGPLMTFLIRGKGRAVAQPVFYYWGAVTSLLILGVAALDEWSERVLVPLERPIRWCAGHTFSLYLFHFPLLVLAYVTLHYNRSSRPQQAMVLAGVLGCCVLLSKISEEKKLWWRASVRSAFRKVFPAVSVMARS</sequence>
<accession>I3ZEN5</accession>
<keyword evidence="1" id="KW-0472">Membrane</keyword>
<dbReference type="EMBL" id="CP003379">
    <property type="protein sequence ID" value="AFL87703.1"/>
    <property type="molecule type" value="Genomic_DNA"/>
</dbReference>
<feature type="transmembrane region" description="Helical" evidence="1">
    <location>
        <begin position="7"/>
        <end position="27"/>
    </location>
</feature>
<dbReference type="GO" id="GO:0000271">
    <property type="term" value="P:polysaccharide biosynthetic process"/>
    <property type="evidence" value="ECO:0007669"/>
    <property type="project" value="TreeGrafter"/>
</dbReference>
<dbReference type="STRING" id="926566.Terro_1394"/>
<keyword evidence="3" id="KW-0012">Acyltransferase</keyword>
<keyword evidence="4" id="KW-1185">Reference proteome</keyword>
<evidence type="ECO:0000256" key="1">
    <source>
        <dbReference type="SAM" id="Phobius"/>
    </source>
</evidence>
<dbReference type="KEGG" id="trs:Terro_1394"/>
<evidence type="ECO:0000313" key="3">
    <source>
        <dbReference type="EMBL" id="AFL87703.1"/>
    </source>
</evidence>
<dbReference type="InterPro" id="IPR002656">
    <property type="entry name" value="Acyl_transf_3_dom"/>
</dbReference>
<protein>
    <submittedName>
        <fullName evidence="3">Putative acyltransferase</fullName>
    </submittedName>
</protein>
<keyword evidence="3" id="KW-0808">Transferase</keyword>
<dbReference type="AlphaFoldDB" id="I3ZEN5"/>
<dbReference type="GO" id="GO:0016020">
    <property type="term" value="C:membrane"/>
    <property type="evidence" value="ECO:0007669"/>
    <property type="project" value="TreeGrafter"/>
</dbReference>
<dbReference type="eggNOG" id="COG1835">
    <property type="taxonomic scope" value="Bacteria"/>
</dbReference>
<evidence type="ECO:0000313" key="4">
    <source>
        <dbReference type="Proteomes" id="UP000006056"/>
    </source>
</evidence>
<dbReference type="Pfam" id="PF01757">
    <property type="entry name" value="Acyl_transf_3"/>
    <property type="match status" value="1"/>
</dbReference>
<feature type="transmembrane region" description="Helical" evidence="1">
    <location>
        <begin position="33"/>
        <end position="54"/>
    </location>
</feature>
<feature type="domain" description="Acyltransferase 3" evidence="2">
    <location>
        <begin position="4"/>
        <end position="344"/>
    </location>
</feature>
<feature type="transmembrane region" description="Helical" evidence="1">
    <location>
        <begin position="174"/>
        <end position="200"/>
    </location>
</feature>